<name>A0A8K1GJ00_9PASS</name>
<dbReference type="AlphaFoldDB" id="A0A8K1GJ00"/>
<reference evidence="1" key="1">
    <citation type="submission" date="2019-04" db="EMBL/GenBank/DDBJ databases">
        <title>Genome assembly of Zosterops borbonicus 15179.</title>
        <authorList>
            <person name="Leroy T."/>
            <person name="Anselmetti Y."/>
            <person name="Tilak M.-K."/>
            <person name="Nabholz B."/>
        </authorList>
    </citation>
    <scope>NUCLEOTIDE SEQUENCE</scope>
    <source>
        <strain evidence="1">HGM_15179</strain>
        <tissue evidence="1">Muscle</tissue>
    </source>
</reference>
<evidence type="ECO:0000313" key="1">
    <source>
        <dbReference type="EMBL" id="TRZ18445.1"/>
    </source>
</evidence>
<dbReference type="EMBL" id="SWJQ01000224">
    <property type="protein sequence ID" value="TRZ18445.1"/>
    <property type="molecule type" value="Genomic_DNA"/>
</dbReference>
<proteinExistence type="predicted"/>
<protein>
    <submittedName>
        <fullName evidence="1">Uncharacterized protein</fullName>
    </submittedName>
</protein>
<sequence length="87" mass="9832">MLKLSQKKEVFRDDVKPSFLVRTSFIEMSVTSKGNRNGKQFPETKDIFCPPKCHVAKTFLCPFPWTVSATSNLNRQVEQPPLDSDGG</sequence>
<dbReference type="Proteomes" id="UP000796761">
    <property type="component" value="Unassembled WGS sequence"/>
</dbReference>
<comment type="caution">
    <text evidence="1">The sequence shown here is derived from an EMBL/GenBank/DDBJ whole genome shotgun (WGS) entry which is preliminary data.</text>
</comment>
<gene>
    <name evidence="1" type="ORF">HGM15179_008686</name>
</gene>
<organism evidence="1 2">
    <name type="scientific">Zosterops borbonicus</name>
    <dbReference type="NCBI Taxonomy" id="364589"/>
    <lineage>
        <taxon>Eukaryota</taxon>
        <taxon>Metazoa</taxon>
        <taxon>Chordata</taxon>
        <taxon>Craniata</taxon>
        <taxon>Vertebrata</taxon>
        <taxon>Euteleostomi</taxon>
        <taxon>Archelosauria</taxon>
        <taxon>Archosauria</taxon>
        <taxon>Dinosauria</taxon>
        <taxon>Saurischia</taxon>
        <taxon>Theropoda</taxon>
        <taxon>Coelurosauria</taxon>
        <taxon>Aves</taxon>
        <taxon>Neognathae</taxon>
        <taxon>Neoaves</taxon>
        <taxon>Telluraves</taxon>
        <taxon>Australaves</taxon>
        <taxon>Passeriformes</taxon>
        <taxon>Sylvioidea</taxon>
        <taxon>Zosteropidae</taxon>
        <taxon>Zosterops</taxon>
    </lineage>
</organism>
<accession>A0A8K1GJ00</accession>
<keyword evidence="2" id="KW-1185">Reference proteome</keyword>
<evidence type="ECO:0000313" key="2">
    <source>
        <dbReference type="Proteomes" id="UP000796761"/>
    </source>
</evidence>